<protein>
    <submittedName>
        <fullName evidence="5">ATP-binding cassette domain-containing protein</fullName>
    </submittedName>
</protein>
<keyword evidence="2" id="KW-0547">Nucleotide-binding</keyword>
<keyword evidence="3 5" id="KW-0067">ATP-binding</keyword>
<dbReference type="GO" id="GO:0005524">
    <property type="term" value="F:ATP binding"/>
    <property type="evidence" value="ECO:0007669"/>
    <property type="project" value="UniProtKB-KW"/>
</dbReference>
<evidence type="ECO:0000256" key="3">
    <source>
        <dbReference type="ARBA" id="ARBA00022840"/>
    </source>
</evidence>
<dbReference type="PANTHER" id="PTHR43023:SF6">
    <property type="entry name" value="INTERMEMBRANE PHOSPHOLIPID TRANSPORT SYSTEM ATP-BINDING PROTEIN MLAF"/>
    <property type="match status" value="1"/>
</dbReference>
<dbReference type="InterPro" id="IPR027417">
    <property type="entry name" value="P-loop_NTPase"/>
</dbReference>
<dbReference type="AlphaFoldDB" id="A0AAE3JJI6"/>
<comment type="caution">
    <text evidence="5">The sequence shown here is derived from an EMBL/GenBank/DDBJ whole genome shotgun (WGS) entry which is preliminary data.</text>
</comment>
<dbReference type="RefSeq" id="WP_230754357.1">
    <property type="nucleotide sequence ID" value="NZ_JAINWA010000001.1"/>
</dbReference>
<name>A0AAE3JJI6_9SPIR</name>
<sequence>MNTEAAPILELRDVSFAAQGKPIVQDVSCVFPENRTTALVGPSGGGKSTVLKLAAGLIVPTRGKALYRGYEIATMNRLRNLEFRKNASFVFQDSALWANQTLRQILELPLKIHNPRMKDGERARKITEVLATTGYRKDIDVRPSQLSMGEQKLIAFSRAILCDPKLLFLDEWTESLDDAAARRLVNLVKARKERGDTIVFVSHSYRIIKELADTILMVEDGRIKLNVTAQEFAADENLARTIEKGIAQ</sequence>
<dbReference type="GO" id="GO:0016887">
    <property type="term" value="F:ATP hydrolysis activity"/>
    <property type="evidence" value="ECO:0007669"/>
    <property type="project" value="InterPro"/>
</dbReference>
<keyword evidence="1" id="KW-0813">Transport</keyword>
<dbReference type="PROSITE" id="PS50893">
    <property type="entry name" value="ABC_TRANSPORTER_2"/>
    <property type="match status" value="1"/>
</dbReference>
<dbReference type="SMART" id="SM00382">
    <property type="entry name" value="AAA"/>
    <property type="match status" value="1"/>
</dbReference>
<dbReference type="EMBL" id="JAINWA010000001">
    <property type="protein sequence ID" value="MCD1654280.1"/>
    <property type="molecule type" value="Genomic_DNA"/>
</dbReference>
<reference evidence="5" key="1">
    <citation type="submission" date="2021-08" db="EMBL/GenBank/DDBJ databases">
        <title>Comparative analyses of Brucepasteria parasyntrophica and Teretinema zuelzerae.</title>
        <authorList>
            <person name="Song Y."/>
            <person name="Brune A."/>
        </authorList>
    </citation>
    <scope>NUCLEOTIDE SEQUENCE</scope>
    <source>
        <strain evidence="5">DSM 1903</strain>
    </source>
</reference>
<dbReference type="InterPro" id="IPR003593">
    <property type="entry name" value="AAA+_ATPase"/>
</dbReference>
<dbReference type="Gene3D" id="3.40.50.300">
    <property type="entry name" value="P-loop containing nucleotide triphosphate hydrolases"/>
    <property type="match status" value="1"/>
</dbReference>
<evidence type="ECO:0000256" key="2">
    <source>
        <dbReference type="ARBA" id="ARBA00022741"/>
    </source>
</evidence>
<evidence type="ECO:0000313" key="6">
    <source>
        <dbReference type="Proteomes" id="UP001198163"/>
    </source>
</evidence>
<feature type="domain" description="ABC transporter" evidence="4">
    <location>
        <begin position="9"/>
        <end position="245"/>
    </location>
</feature>
<proteinExistence type="predicted"/>
<accession>A0AAE3JJI6</accession>
<gene>
    <name evidence="5" type="ORF">K7J14_06130</name>
</gene>
<dbReference type="SUPFAM" id="SSF52540">
    <property type="entry name" value="P-loop containing nucleoside triphosphate hydrolases"/>
    <property type="match status" value="1"/>
</dbReference>
<evidence type="ECO:0000256" key="1">
    <source>
        <dbReference type="ARBA" id="ARBA00022448"/>
    </source>
</evidence>
<keyword evidence="6" id="KW-1185">Reference proteome</keyword>
<dbReference type="Proteomes" id="UP001198163">
    <property type="component" value="Unassembled WGS sequence"/>
</dbReference>
<dbReference type="PANTHER" id="PTHR43023">
    <property type="entry name" value="PROTEIN TRIGALACTOSYLDIACYLGLYCEROL 3, CHLOROPLASTIC"/>
    <property type="match status" value="1"/>
</dbReference>
<evidence type="ECO:0000259" key="4">
    <source>
        <dbReference type="PROSITE" id="PS50893"/>
    </source>
</evidence>
<dbReference type="Pfam" id="PF00005">
    <property type="entry name" value="ABC_tran"/>
    <property type="match status" value="1"/>
</dbReference>
<organism evidence="5 6">
    <name type="scientific">Teretinema zuelzerae</name>
    <dbReference type="NCBI Taxonomy" id="156"/>
    <lineage>
        <taxon>Bacteria</taxon>
        <taxon>Pseudomonadati</taxon>
        <taxon>Spirochaetota</taxon>
        <taxon>Spirochaetia</taxon>
        <taxon>Spirochaetales</taxon>
        <taxon>Treponemataceae</taxon>
        <taxon>Teretinema</taxon>
    </lineage>
</organism>
<dbReference type="InterPro" id="IPR003439">
    <property type="entry name" value="ABC_transporter-like_ATP-bd"/>
</dbReference>
<evidence type="ECO:0000313" key="5">
    <source>
        <dbReference type="EMBL" id="MCD1654280.1"/>
    </source>
</evidence>